<dbReference type="AlphaFoldDB" id="A0A5B7GRC2"/>
<reference evidence="1 2" key="1">
    <citation type="submission" date="2019-05" db="EMBL/GenBank/DDBJ databases">
        <title>Another draft genome of Portunus trituberculatus and its Hox gene families provides insights of decapod evolution.</title>
        <authorList>
            <person name="Jeong J.-H."/>
            <person name="Song I."/>
            <person name="Kim S."/>
            <person name="Choi T."/>
            <person name="Kim D."/>
            <person name="Ryu S."/>
            <person name="Kim W."/>
        </authorList>
    </citation>
    <scope>NUCLEOTIDE SEQUENCE [LARGE SCALE GENOMIC DNA]</scope>
    <source>
        <tissue evidence="1">Muscle</tissue>
    </source>
</reference>
<name>A0A5B7GRC2_PORTR</name>
<protein>
    <submittedName>
        <fullName evidence="1">Uncharacterized protein</fullName>
    </submittedName>
</protein>
<evidence type="ECO:0000313" key="2">
    <source>
        <dbReference type="Proteomes" id="UP000324222"/>
    </source>
</evidence>
<dbReference type="EMBL" id="VSRR010016706">
    <property type="protein sequence ID" value="MPC59608.1"/>
    <property type="molecule type" value="Genomic_DNA"/>
</dbReference>
<sequence length="155" mass="16870">MRRVIGPFSGSPLTSPGSVAPWLFPASLLPPGRPSPAIPVEVGCRLGQGRTILAALIWLVCPCHLSVNVCRVISLAVFPAESDTHQLPRHSVFISDAADSCDENCHYSFVACAGKYKTIYSELRNLIRDSTSSCAVPRRPLSRDMEFKKGSCRIN</sequence>
<accession>A0A5B7GRC2</accession>
<comment type="caution">
    <text evidence="1">The sequence shown here is derived from an EMBL/GenBank/DDBJ whole genome shotgun (WGS) entry which is preliminary data.</text>
</comment>
<proteinExistence type="predicted"/>
<evidence type="ECO:0000313" key="1">
    <source>
        <dbReference type="EMBL" id="MPC59608.1"/>
    </source>
</evidence>
<organism evidence="1 2">
    <name type="scientific">Portunus trituberculatus</name>
    <name type="common">Swimming crab</name>
    <name type="synonym">Neptunus trituberculatus</name>
    <dbReference type="NCBI Taxonomy" id="210409"/>
    <lineage>
        <taxon>Eukaryota</taxon>
        <taxon>Metazoa</taxon>
        <taxon>Ecdysozoa</taxon>
        <taxon>Arthropoda</taxon>
        <taxon>Crustacea</taxon>
        <taxon>Multicrustacea</taxon>
        <taxon>Malacostraca</taxon>
        <taxon>Eumalacostraca</taxon>
        <taxon>Eucarida</taxon>
        <taxon>Decapoda</taxon>
        <taxon>Pleocyemata</taxon>
        <taxon>Brachyura</taxon>
        <taxon>Eubrachyura</taxon>
        <taxon>Portunoidea</taxon>
        <taxon>Portunidae</taxon>
        <taxon>Portuninae</taxon>
        <taxon>Portunus</taxon>
    </lineage>
</organism>
<gene>
    <name evidence="1" type="ORF">E2C01_053632</name>
</gene>
<dbReference type="Proteomes" id="UP000324222">
    <property type="component" value="Unassembled WGS sequence"/>
</dbReference>
<keyword evidence="2" id="KW-1185">Reference proteome</keyword>